<sequence>MVVTQCSDNQPKPLSPAPPPSLARMKPGQSSSGIHPLHTHMLLYCGVYDSQRTLYALRTLRAQLLTNTRVFLCSAATTGLATSSRGSALLTLLARHRKSVFGRNFHGDVSSSAGEFVATYRSSMYLEVLISLCLYFARSYYPNLGQMRLTQEEIEGNRQVQLSSAELLMLIISELILIVRDSGKGFACYIADLLSRCKVQKVVLHCVLSSVHSMKASASDTTVVTTPNEPSSSRQTFTEEIVRFNDPLDERVRGCRFRASEHTEGYQVQLLRLLLALIMLEHQVNTQKGEDDTGPPVANTPAKPITGYHLKFNAGLNIPQQPMFLAAILSALRQEHMKPLHQHWTTLVASSLPFMDLSLPHVVLHVIKQLCVNVEKLASFYRQPEHKASCTSCCIPADYAVTQVEALTVLCHYCLLDNTQQVSHAFSQQLLAGTASIHMGIPGANPGQIFNNLIHVFMPTPLQQDLANGKDKTGQLDPHVTSRRTVLSHLPRIIASVAVLWQAVTSRAEWEHQSCVLGSARIVKHQLLEFLSPISLHHGANFVAAIAVAWQERRQAHYTKVVPVANTDQQVLVYLVGAIRAMPIDTLVQTVHQVVKQPPPIHGAIKDLLLEVSVLELFYCYMQTNSGPQLVESWASLLILLKDGLTLTPPAQFLMLAILNEFVQKSPPLAEKKDQKDLQDITAKLVESCSQIAGACLEQTTWLRRNLAVREEEPSTAPIPRDKDGTGVANLSLAQYSVQAQIVLAELLAPLLDVSYGSQEKERVVTLLTTLMYNITPYLKNHTRRNVGSFRACSQLLASLSSYQYTRKAWRRDVFELLLDSALFQMEADCLTYWRTIVDNLMTHDTTTFRDLMSRVSLAQSGSLSIFSSREQEYEQRAQLLKRLAFVIFCSEIDQAPGRQSASIVSTSSCLSMFVQKRLADSLRLPQVVPSIQAQVFLCFSVLLLRMSPQHVTSLWPIIISEMVQVFLHIEQELSTDTEEFRPCYKLVYQSPVSRLHLTWFPLGLTQPPPDCSGLGVYHLAVRSGLSWRGYGEPTRYRWAFVGNAEPTHLNNNRTQEETPQTPDFVPHVVRIAKLMDNKFAGSVEAPVRVPGQLLLVVSSIRSLQELHPFFTAMSTHSTASALSDSLQGRTGGLLDIEAIVERDFLERLPAR</sequence>
<dbReference type="GO" id="GO:0006895">
    <property type="term" value="P:Golgi to endosome transport"/>
    <property type="evidence" value="ECO:0007669"/>
    <property type="project" value="InterPro"/>
</dbReference>
<dbReference type="GO" id="GO:0005829">
    <property type="term" value="C:cytosol"/>
    <property type="evidence" value="ECO:0007669"/>
    <property type="project" value="GOC"/>
</dbReference>
<dbReference type="GO" id="GO:0005802">
    <property type="term" value="C:trans-Golgi network"/>
    <property type="evidence" value="ECO:0007669"/>
    <property type="project" value="TreeGrafter"/>
</dbReference>
<evidence type="ECO:0000259" key="3">
    <source>
        <dbReference type="Pfam" id="PF24601"/>
    </source>
</evidence>
<evidence type="ECO:0000259" key="2">
    <source>
        <dbReference type="Pfam" id="PF24598"/>
    </source>
</evidence>
<feature type="compositionally biased region" description="Polar residues" evidence="1">
    <location>
        <begin position="1"/>
        <end position="12"/>
    </location>
</feature>
<dbReference type="PANTHER" id="PTHR14042">
    <property type="entry name" value="DOPEY-RELATED"/>
    <property type="match status" value="1"/>
</dbReference>
<evidence type="ECO:0000256" key="1">
    <source>
        <dbReference type="SAM" id="MobiDB-lite"/>
    </source>
</evidence>
<feature type="region of interest" description="Disordered" evidence="1">
    <location>
        <begin position="1"/>
        <end position="31"/>
    </location>
</feature>
<gene>
    <name evidence="4" type="ORF">TGEB3V08_LOCUS2678</name>
</gene>
<dbReference type="AlphaFoldDB" id="A0A7R9JTS9"/>
<evidence type="ECO:0000313" key="4">
    <source>
        <dbReference type="EMBL" id="CAD7588637.1"/>
    </source>
</evidence>
<dbReference type="PANTHER" id="PTHR14042:SF24">
    <property type="entry name" value="PROTEIN DOPEY-1 HOMOLOG"/>
    <property type="match status" value="1"/>
</dbReference>
<dbReference type="InterPro" id="IPR056457">
    <property type="entry name" value="DOP1_C"/>
</dbReference>
<feature type="domain" description="DOP1-like TPR" evidence="3">
    <location>
        <begin position="35"/>
        <end position="417"/>
    </location>
</feature>
<feature type="domain" description="DOP1-like C-terminal" evidence="2">
    <location>
        <begin position="621"/>
        <end position="979"/>
    </location>
</feature>
<dbReference type="Pfam" id="PF24598">
    <property type="entry name" value="DOP1_C"/>
    <property type="match status" value="1"/>
</dbReference>
<dbReference type="EMBL" id="OE839805">
    <property type="protein sequence ID" value="CAD7588637.1"/>
    <property type="molecule type" value="Genomic_DNA"/>
</dbReference>
<organism evidence="4">
    <name type="scientific">Timema genevievae</name>
    <name type="common">Walking stick</name>
    <dbReference type="NCBI Taxonomy" id="629358"/>
    <lineage>
        <taxon>Eukaryota</taxon>
        <taxon>Metazoa</taxon>
        <taxon>Ecdysozoa</taxon>
        <taxon>Arthropoda</taxon>
        <taxon>Hexapoda</taxon>
        <taxon>Insecta</taxon>
        <taxon>Pterygota</taxon>
        <taxon>Neoptera</taxon>
        <taxon>Polyneoptera</taxon>
        <taxon>Phasmatodea</taxon>
        <taxon>Timematodea</taxon>
        <taxon>Timematoidea</taxon>
        <taxon>Timematidae</taxon>
        <taxon>Timema</taxon>
    </lineage>
</organism>
<name>A0A7R9JTS9_TIMGE</name>
<proteinExistence type="predicted"/>
<dbReference type="Pfam" id="PF24601">
    <property type="entry name" value="TPR_DOP1"/>
    <property type="match status" value="1"/>
</dbReference>
<dbReference type="InterPro" id="IPR056459">
    <property type="entry name" value="TPR_DOP1"/>
</dbReference>
<accession>A0A7R9JTS9</accession>
<dbReference type="InterPro" id="IPR040314">
    <property type="entry name" value="DOP1"/>
</dbReference>
<protein>
    <submittedName>
        <fullName evidence="4">Uncharacterized protein</fullName>
    </submittedName>
</protein>
<dbReference type="GO" id="GO:0005768">
    <property type="term" value="C:endosome"/>
    <property type="evidence" value="ECO:0007669"/>
    <property type="project" value="TreeGrafter"/>
</dbReference>
<reference evidence="4" key="1">
    <citation type="submission" date="2020-11" db="EMBL/GenBank/DDBJ databases">
        <authorList>
            <person name="Tran Van P."/>
        </authorList>
    </citation>
    <scope>NUCLEOTIDE SEQUENCE</scope>
</reference>